<dbReference type="SMART" id="SM00248">
    <property type="entry name" value="ANK"/>
    <property type="match status" value="11"/>
</dbReference>
<keyword evidence="5" id="KW-1185">Reference proteome</keyword>
<reference evidence="4" key="1">
    <citation type="submission" date="2016-10" db="EMBL/GenBank/DDBJ databases">
        <authorList>
            <person name="Benchimol M."/>
            <person name="Almeida L.G."/>
            <person name="Vasconcelos A.T."/>
            <person name="Perreira-Neves A."/>
            <person name="Rosa I.A."/>
            <person name="Tasca T."/>
            <person name="Bogo M.R."/>
            <person name="de Souza W."/>
        </authorList>
    </citation>
    <scope>NUCLEOTIDE SEQUENCE [LARGE SCALE GENOMIC DNA]</scope>
    <source>
        <strain evidence="4">K</strain>
    </source>
</reference>
<organism evidence="4 5">
    <name type="scientific">Tritrichomonas foetus</name>
    <dbReference type="NCBI Taxonomy" id="1144522"/>
    <lineage>
        <taxon>Eukaryota</taxon>
        <taxon>Metamonada</taxon>
        <taxon>Parabasalia</taxon>
        <taxon>Tritrichomonadida</taxon>
        <taxon>Tritrichomonadidae</taxon>
        <taxon>Tritrichomonas</taxon>
    </lineage>
</organism>
<dbReference type="InterPro" id="IPR036770">
    <property type="entry name" value="Ankyrin_rpt-contain_sf"/>
</dbReference>
<dbReference type="Pfam" id="PF13606">
    <property type="entry name" value="Ank_3"/>
    <property type="match status" value="1"/>
</dbReference>
<protein>
    <submittedName>
        <fullName evidence="4">Uncharacterized protein</fullName>
    </submittedName>
</protein>
<keyword evidence="2 3" id="KW-0040">ANK repeat</keyword>
<dbReference type="PANTHER" id="PTHR24198">
    <property type="entry name" value="ANKYRIN REPEAT AND PROTEIN KINASE DOMAIN-CONTAINING PROTEIN"/>
    <property type="match status" value="1"/>
</dbReference>
<gene>
    <name evidence="4" type="ORF">TRFO_15973</name>
</gene>
<dbReference type="PROSITE" id="PS50088">
    <property type="entry name" value="ANK_REPEAT"/>
    <property type="match status" value="3"/>
</dbReference>
<dbReference type="PANTHER" id="PTHR24198:SF165">
    <property type="entry name" value="ANKYRIN REPEAT-CONTAINING PROTEIN-RELATED"/>
    <property type="match status" value="1"/>
</dbReference>
<dbReference type="RefSeq" id="XP_068366973.1">
    <property type="nucleotide sequence ID" value="XM_068498690.1"/>
</dbReference>
<dbReference type="SUPFAM" id="SSF48403">
    <property type="entry name" value="Ankyrin repeat"/>
    <property type="match status" value="1"/>
</dbReference>
<feature type="repeat" description="ANK" evidence="3">
    <location>
        <begin position="509"/>
        <end position="542"/>
    </location>
</feature>
<dbReference type="Pfam" id="PF12796">
    <property type="entry name" value="Ank_2"/>
    <property type="match status" value="2"/>
</dbReference>
<feature type="repeat" description="ANK" evidence="3">
    <location>
        <begin position="340"/>
        <end position="372"/>
    </location>
</feature>
<dbReference type="VEuPathDB" id="TrichDB:TRFO_15973"/>
<sequence length="616" mass="71344">MKRNESFDLSKSTRIQYLISNLTDATLLETINELSTDNYNTEFLVHQILENILFFLEQRVYDLGAFAKLTRAIVVLRNKDGISPDDYYIKKGYFHVKYFRSHYCAFIHECLKINFLSYEKILSFIKKYLISHPENNAHIFMAFCWFAPEIEIIDHELFEIIFSRLQRKCNMPNCQHFFKTFFQDFDNLRANNWERLKNYRENDFSDDKYTQEIIKDDVVGLQKFVQLNGINYQRSPSVFWRHHVFQKFPALIQLCCFHNSKECFNFLRERDVKIDSISMANLTILQFAASGGSKDMVLYLLSKGCDKSGILHYAAMNNHNELFRFLIEQKICKIDEVYANMGQPIHQAAKSNNLEVMNYCLEKGIDINVKNNEKRTALHISCGTGSFDALLFLLNHKDIQINAKDVIRRNPIHYAVERGYYHQVRILIKYKGIDINAKDSDLRTPLLYASMNGSKKTMKYLLNVPEIDKKTIDGVGMNCLHWTVRNNRVKSIQFIIDELGINVNSTDDEGRTPLLWACLSGFSNATKILLRQKGINVNAKTDDGSSPLHFAIHSGNFDTIQMLLEQIDIDINAKSSRLVTPLHVAASLGNKEIILLLLQQKTILRSIANIVNFVLS</sequence>
<dbReference type="OrthoDB" id="1577640at2759"/>
<dbReference type="InterPro" id="IPR002110">
    <property type="entry name" value="Ankyrin_rpt"/>
</dbReference>
<dbReference type="GeneID" id="94833394"/>
<dbReference type="AlphaFoldDB" id="A0A1J4KWD1"/>
<evidence type="ECO:0000313" key="4">
    <source>
        <dbReference type="EMBL" id="OHT13837.1"/>
    </source>
</evidence>
<evidence type="ECO:0000256" key="2">
    <source>
        <dbReference type="ARBA" id="ARBA00023043"/>
    </source>
</evidence>
<evidence type="ECO:0000256" key="3">
    <source>
        <dbReference type="PROSITE-ProRule" id="PRU00023"/>
    </source>
</evidence>
<dbReference type="Proteomes" id="UP000179807">
    <property type="component" value="Unassembled WGS sequence"/>
</dbReference>
<dbReference type="EMBL" id="MLAK01000469">
    <property type="protein sequence ID" value="OHT13837.1"/>
    <property type="molecule type" value="Genomic_DNA"/>
</dbReference>
<accession>A0A1J4KWD1</accession>
<proteinExistence type="predicted"/>
<dbReference type="Gene3D" id="1.25.40.20">
    <property type="entry name" value="Ankyrin repeat-containing domain"/>
    <property type="match status" value="2"/>
</dbReference>
<evidence type="ECO:0000313" key="5">
    <source>
        <dbReference type="Proteomes" id="UP000179807"/>
    </source>
</evidence>
<keyword evidence="1" id="KW-0677">Repeat</keyword>
<name>A0A1J4KWD1_9EUKA</name>
<dbReference type="PROSITE" id="PS50297">
    <property type="entry name" value="ANK_REP_REGION"/>
    <property type="match status" value="2"/>
</dbReference>
<dbReference type="Pfam" id="PF00023">
    <property type="entry name" value="Ank"/>
    <property type="match status" value="1"/>
</dbReference>
<comment type="caution">
    <text evidence="4">The sequence shown here is derived from an EMBL/GenBank/DDBJ whole genome shotgun (WGS) entry which is preliminary data.</text>
</comment>
<feature type="repeat" description="ANK" evidence="3">
    <location>
        <begin position="543"/>
        <end position="576"/>
    </location>
</feature>
<evidence type="ECO:0000256" key="1">
    <source>
        <dbReference type="ARBA" id="ARBA00022737"/>
    </source>
</evidence>